<proteinExistence type="predicted"/>
<name>M2Y2V9_GALSU</name>
<dbReference type="Gramene" id="EME30154">
    <property type="protein sequence ID" value="EME30154"/>
    <property type="gene ID" value="Gasu_25310"/>
</dbReference>
<accession>M2Y2V9</accession>
<dbReference type="AlphaFoldDB" id="M2Y2V9"/>
<evidence type="ECO:0000256" key="1">
    <source>
        <dbReference type="SAM" id="SignalP"/>
    </source>
</evidence>
<dbReference type="OrthoDB" id="7185at2759"/>
<keyword evidence="3" id="KW-1185">Reference proteome</keyword>
<dbReference type="Proteomes" id="UP000030680">
    <property type="component" value="Unassembled WGS sequence"/>
</dbReference>
<evidence type="ECO:0000313" key="2">
    <source>
        <dbReference type="EMBL" id="EME30154.1"/>
    </source>
</evidence>
<dbReference type="EMBL" id="KB454502">
    <property type="protein sequence ID" value="EME30154.1"/>
    <property type="molecule type" value="Genomic_DNA"/>
</dbReference>
<dbReference type="RefSeq" id="XP_005706674.1">
    <property type="nucleotide sequence ID" value="XM_005706617.1"/>
</dbReference>
<evidence type="ECO:0008006" key="4">
    <source>
        <dbReference type="Google" id="ProtNLM"/>
    </source>
</evidence>
<feature type="chain" id="PRO_5004029661" description="CCHC-type domain-containing protein" evidence="1">
    <location>
        <begin position="27"/>
        <end position="197"/>
    </location>
</feature>
<dbReference type="KEGG" id="gsl:Gasu_25310"/>
<gene>
    <name evidence="2" type="ORF">Gasu_25310</name>
</gene>
<keyword evidence="1" id="KW-0732">Signal</keyword>
<evidence type="ECO:0000313" key="3">
    <source>
        <dbReference type="Proteomes" id="UP000030680"/>
    </source>
</evidence>
<feature type="signal peptide" evidence="1">
    <location>
        <begin position="1"/>
        <end position="26"/>
    </location>
</feature>
<organism evidence="2 3">
    <name type="scientific">Galdieria sulphuraria</name>
    <name type="common">Red alga</name>
    <dbReference type="NCBI Taxonomy" id="130081"/>
    <lineage>
        <taxon>Eukaryota</taxon>
        <taxon>Rhodophyta</taxon>
        <taxon>Bangiophyceae</taxon>
        <taxon>Galdieriales</taxon>
        <taxon>Galdieriaceae</taxon>
        <taxon>Galdieria</taxon>
    </lineage>
</organism>
<dbReference type="GeneID" id="17088903"/>
<protein>
    <recommendedName>
        <fullName evidence="4">CCHC-type domain-containing protein</fullName>
    </recommendedName>
</protein>
<sequence length="197" mass="22308">MKTHKLSVKCFLFCSLFVNKYTLCSSTRIIYRQEYSVRKSLLRYASFRCCNRSQLRNDLQGYSSGYLCKVVAPISRKVISTPSRDFLDRKTKIARRCSFCGELGHNSRTCNNMSDINRVRKTLCPRCKGSGVIPCSLCSCHDSRSIQVCDEQAVASTFELANFSKLKFIYKGKNLRQVCTKCGGSALMVCPDCFGFV</sequence>
<reference evidence="3" key="1">
    <citation type="journal article" date="2013" name="Science">
        <title>Gene transfer from bacteria and archaea facilitated evolution of an extremophilic eukaryote.</title>
        <authorList>
            <person name="Schonknecht G."/>
            <person name="Chen W.H."/>
            <person name="Ternes C.M."/>
            <person name="Barbier G.G."/>
            <person name="Shrestha R.P."/>
            <person name="Stanke M."/>
            <person name="Brautigam A."/>
            <person name="Baker B.J."/>
            <person name="Banfield J.F."/>
            <person name="Garavito R.M."/>
            <person name="Carr K."/>
            <person name="Wilkerson C."/>
            <person name="Rensing S.A."/>
            <person name="Gagneul D."/>
            <person name="Dickenson N.E."/>
            <person name="Oesterhelt C."/>
            <person name="Lercher M.J."/>
            <person name="Weber A.P."/>
        </authorList>
    </citation>
    <scope>NUCLEOTIDE SEQUENCE [LARGE SCALE GENOMIC DNA]</scope>
    <source>
        <strain evidence="3">074W</strain>
    </source>
</reference>